<comment type="caution">
    <text evidence="2">The sequence shown here is derived from an EMBL/GenBank/DDBJ whole genome shotgun (WGS) entry which is preliminary data.</text>
</comment>
<protein>
    <submittedName>
        <fullName evidence="2">Uncharacterized protein (DUF983 family)</fullName>
    </submittedName>
</protein>
<evidence type="ECO:0000313" key="2">
    <source>
        <dbReference type="EMBL" id="TWB81170.1"/>
    </source>
</evidence>
<dbReference type="EMBL" id="VITW01000002">
    <property type="protein sequence ID" value="TWB81170.1"/>
    <property type="molecule type" value="Genomic_DNA"/>
</dbReference>
<feature type="transmembrane region" description="Helical" evidence="1">
    <location>
        <begin position="94"/>
        <end position="113"/>
    </location>
</feature>
<name>A0A560KKI2_9BRAD</name>
<dbReference type="Pfam" id="PF06170">
    <property type="entry name" value="DUF983"/>
    <property type="match status" value="1"/>
</dbReference>
<dbReference type="Proteomes" id="UP000315914">
    <property type="component" value="Unassembled WGS sequence"/>
</dbReference>
<accession>A0A560KKI2</accession>
<reference evidence="2 3" key="1">
    <citation type="submission" date="2019-06" db="EMBL/GenBank/DDBJ databases">
        <title>Genomic Encyclopedia of Type Strains, Phase IV (KMG-V): Genome sequencing to study the core and pangenomes of soil and plant-associated prokaryotes.</title>
        <authorList>
            <person name="Whitman W."/>
        </authorList>
    </citation>
    <scope>NUCLEOTIDE SEQUENCE [LARGE SCALE GENOMIC DNA]</scope>
    <source>
        <strain evidence="2 3">BR 10556</strain>
    </source>
</reference>
<sequence length="139" mass="14980">MIKYAIMNDTAAPSGPEITVLQSAMRGLACKCPRCGQGKLYAGFLNLAPACDRCGLDYAFIDSGDGPAIFIIMLAGAIVVGCALVVEVKYQPPFWLHAVLWLPLILATTLLPLRSMKSLLIALQFHHKAAPGRLIDRAK</sequence>
<proteinExistence type="predicted"/>
<dbReference type="AlphaFoldDB" id="A0A560KKI2"/>
<keyword evidence="1" id="KW-0812">Transmembrane</keyword>
<keyword evidence="3" id="KW-1185">Reference proteome</keyword>
<feature type="transmembrane region" description="Helical" evidence="1">
    <location>
        <begin position="68"/>
        <end position="88"/>
    </location>
</feature>
<organism evidence="2 3">
    <name type="scientific">Bradyrhizobium sacchari</name>
    <dbReference type="NCBI Taxonomy" id="1399419"/>
    <lineage>
        <taxon>Bacteria</taxon>
        <taxon>Pseudomonadati</taxon>
        <taxon>Pseudomonadota</taxon>
        <taxon>Alphaproteobacteria</taxon>
        <taxon>Hyphomicrobiales</taxon>
        <taxon>Nitrobacteraceae</taxon>
        <taxon>Bradyrhizobium</taxon>
    </lineage>
</organism>
<evidence type="ECO:0000256" key="1">
    <source>
        <dbReference type="SAM" id="Phobius"/>
    </source>
</evidence>
<keyword evidence="1" id="KW-0472">Membrane</keyword>
<gene>
    <name evidence="2" type="ORF">FBZ95_102389</name>
</gene>
<keyword evidence="1" id="KW-1133">Transmembrane helix</keyword>
<evidence type="ECO:0000313" key="3">
    <source>
        <dbReference type="Proteomes" id="UP000315914"/>
    </source>
</evidence>
<dbReference type="InterPro" id="IPR009325">
    <property type="entry name" value="DUF983"/>
</dbReference>
<dbReference type="STRING" id="1399419.A5906_19700"/>